<evidence type="ECO:0000256" key="2">
    <source>
        <dbReference type="ARBA" id="ARBA00022448"/>
    </source>
</evidence>
<dbReference type="InterPro" id="IPR003439">
    <property type="entry name" value="ABC_transporter-like_ATP-bd"/>
</dbReference>
<dbReference type="RefSeq" id="WP_125126198.1">
    <property type="nucleotide sequence ID" value="NZ_RHJS01000002.1"/>
</dbReference>
<dbReference type="PROSITE" id="PS50893">
    <property type="entry name" value="ABC_TRANSPORTER_2"/>
    <property type="match status" value="1"/>
</dbReference>
<dbReference type="InterPro" id="IPR017871">
    <property type="entry name" value="ABC_transporter-like_CS"/>
</dbReference>
<dbReference type="GO" id="GO:0005524">
    <property type="term" value="F:ATP binding"/>
    <property type="evidence" value="ECO:0007669"/>
    <property type="project" value="UniProtKB-KW"/>
</dbReference>
<dbReference type="InterPro" id="IPR027417">
    <property type="entry name" value="P-loop_NTPase"/>
</dbReference>
<proteinExistence type="inferred from homology"/>
<dbReference type="CDD" id="cd03268">
    <property type="entry name" value="ABC_BcrA_bacitracin_resist"/>
    <property type="match status" value="1"/>
</dbReference>
<comment type="similarity">
    <text evidence="1">Belongs to the ABC transporter superfamily.</text>
</comment>
<dbReference type="InterPro" id="IPR003593">
    <property type="entry name" value="AAA+_ATPase"/>
</dbReference>
<dbReference type="SMART" id="SM00382">
    <property type="entry name" value="AAA"/>
    <property type="match status" value="1"/>
</dbReference>
<protein>
    <submittedName>
        <fullName evidence="6">Lantibiotic protection ABC transporter ATP-binding subunit</fullName>
    </submittedName>
</protein>
<dbReference type="PROSITE" id="PS00211">
    <property type="entry name" value="ABC_TRANSPORTER_1"/>
    <property type="match status" value="1"/>
</dbReference>
<feature type="domain" description="ABC transporter" evidence="5">
    <location>
        <begin position="6"/>
        <end position="229"/>
    </location>
</feature>
<dbReference type="InterPro" id="IPR022501">
    <property type="entry name" value="ABC_Gallidermin_ATP-bd"/>
</dbReference>
<dbReference type="PANTHER" id="PTHR43335:SF4">
    <property type="entry name" value="ABC TRANSPORTER, ATP-BINDING PROTEIN"/>
    <property type="match status" value="1"/>
</dbReference>
<keyword evidence="4 6" id="KW-0067">ATP-binding</keyword>
<dbReference type="GO" id="GO:0016887">
    <property type="term" value="F:ATP hydrolysis activity"/>
    <property type="evidence" value="ECO:0007669"/>
    <property type="project" value="InterPro"/>
</dbReference>
<dbReference type="Pfam" id="PF00005">
    <property type="entry name" value="ABC_tran"/>
    <property type="match status" value="1"/>
</dbReference>
<dbReference type="Gene3D" id="3.40.50.300">
    <property type="entry name" value="P-loop containing nucleotide triphosphate hydrolases"/>
    <property type="match status" value="1"/>
</dbReference>
<reference evidence="6" key="1">
    <citation type="submission" date="2018-10" db="EMBL/GenBank/DDBJ databases">
        <title>Schaedlerella arabinophila gen. nov. sp. nov., isolated from the mouse intestinal tract and comparative analysis with the genome of the closely related altered Schaedler flora strain ASF502.</title>
        <authorList>
            <person name="Miyake S."/>
            <person name="Soh M."/>
            <person name="Seedorf H."/>
        </authorList>
    </citation>
    <scope>NUCLEOTIDE SEQUENCE [LARGE SCALE GENOMIC DNA]</scope>
    <source>
        <strain evidence="6">DSM 106076</strain>
    </source>
</reference>
<gene>
    <name evidence="6" type="ORF">EBB54_02450</name>
</gene>
<organism evidence="6 7">
    <name type="scientific">Schaedlerella arabinosiphila</name>
    <dbReference type="NCBI Taxonomy" id="2044587"/>
    <lineage>
        <taxon>Bacteria</taxon>
        <taxon>Bacillati</taxon>
        <taxon>Bacillota</taxon>
        <taxon>Clostridia</taxon>
        <taxon>Lachnospirales</taxon>
        <taxon>Lachnospiraceae</taxon>
        <taxon>Schaedlerella</taxon>
    </lineage>
</organism>
<evidence type="ECO:0000256" key="4">
    <source>
        <dbReference type="ARBA" id="ARBA00022840"/>
    </source>
</evidence>
<comment type="caution">
    <text evidence="6">The sequence shown here is derived from an EMBL/GenBank/DDBJ whole genome shotgun (WGS) entry which is preliminary data.</text>
</comment>
<sequence>MMKHILETECVTKEFRGHSAVCGVSLQIPECCVYGLLGPNGAGKSTILKMLTGILRPTSGKVLFDGHSWSRKDLAEIGALVETPPVYENLTAWENLKVRALILGISDARIREVLDLVDLADTGKKKAGAFSLGMKQRLGLGIALLGRPKLLILDEPLNGLDPIGIQELREMIRRFPQEGITVIVSSHILSEIAQTADYIGIIANGMLGYQGEMPEEGHLEELFMKIAAKHRAA</sequence>
<evidence type="ECO:0000313" key="7">
    <source>
        <dbReference type="Proteomes" id="UP000274920"/>
    </source>
</evidence>
<accession>A0A3R8KRU6</accession>
<dbReference type="Proteomes" id="UP000274920">
    <property type="component" value="Unassembled WGS sequence"/>
</dbReference>
<dbReference type="AlphaFoldDB" id="A0A3R8KRU6"/>
<keyword evidence="3" id="KW-0547">Nucleotide-binding</keyword>
<dbReference type="SUPFAM" id="SSF52540">
    <property type="entry name" value="P-loop containing nucleoside triphosphate hydrolases"/>
    <property type="match status" value="1"/>
</dbReference>
<name>A0A3R8KRU6_9FIRM</name>
<dbReference type="EMBL" id="RHJS01000002">
    <property type="protein sequence ID" value="RRK30364.1"/>
    <property type="molecule type" value="Genomic_DNA"/>
</dbReference>
<evidence type="ECO:0000256" key="3">
    <source>
        <dbReference type="ARBA" id="ARBA00022741"/>
    </source>
</evidence>
<evidence type="ECO:0000259" key="5">
    <source>
        <dbReference type="PROSITE" id="PS50893"/>
    </source>
</evidence>
<keyword evidence="2" id="KW-0813">Transport</keyword>
<evidence type="ECO:0000313" key="6">
    <source>
        <dbReference type="EMBL" id="RRK30364.1"/>
    </source>
</evidence>
<evidence type="ECO:0000256" key="1">
    <source>
        <dbReference type="ARBA" id="ARBA00005417"/>
    </source>
</evidence>
<dbReference type="PANTHER" id="PTHR43335">
    <property type="entry name" value="ABC TRANSPORTER, ATP-BINDING PROTEIN"/>
    <property type="match status" value="1"/>
</dbReference>
<dbReference type="NCBIfam" id="TIGR03740">
    <property type="entry name" value="galliderm_ABC"/>
    <property type="match status" value="1"/>
</dbReference>
<keyword evidence="7" id="KW-1185">Reference proteome</keyword>